<dbReference type="Proteomes" id="UP001486207">
    <property type="component" value="Unassembled WGS sequence"/>
</dbReference>
<reference evidence="2 3" key="1">
    <citation type="submission" date="2024-06" db="EMBL/GenBank/DDBJ databases">
        <title>The Natural Products Discovery Center: Release of the First 8490 Sequenced Strains for Exploring Actinobacteria Biosynthetic Diversity.</title>
        <authorList>
            <person name="Kalkreuter E."/>
            <person name="Kautsar S.A."/>
            <person name="Yang D."/>
            <person name="Bader C.D."/>
            <person name="Teijaro C.N."/>
            <person name="Fluegel L."/>
            <person name="Davis C.M."/>
            <person name="Simpson J.R."/>
            <person name="Lauterbach L."/>
            <person name="Steele A.D."/>
            <person name="Gui C."/>
            <person name="Meng S."/>
            <person name="Li G."/>
            <person name="Viehrig K."/>
            <person name="Ye F."/>
            <person name="Su P."/>
            <person name="Kiefer A.F."/>
            <person name="Nichols A."/>
            <person name="Cepeda A.J."/>
            <person name="Yan W."/>
            <person name="Fan B."/>
            <person name="Jiang Y."/>
            <person name="Adhikari A."/>
            <person name="Zheng C.-J."/>
            <person name="Schuster L."/>
            <person name="Cowan T.M."/>
            <person name="Smanski M.J."/>
            <person name="Chevrette M.G."/>
            <person name="De Carvalho L.P.S."/>
            <person name="Shen B."/>
        </authorList>
    </citation>
    <scope>NUCLEOTIDE SEQUENCE [LARGE SCALE GENOMIC DNA]</scope>
    <source>
        <strain evidence="2 3">NPDC000155</strain>
    </source>
</reference>
<proteinExistence type="predicted"/>
<keyword evidence="1" id="KW-1133">Transmembrane helix</keyword>
<comment type="caution">
    <text evidence="2">The sequence shown here is derived from an EMBL/GenBank/DDBJ whole genome shotgun (WGS) entry which is preliminary data.</text>
</comment>
<accession>A0ABV1XKS6</accession>
<feature type="transmembrane region" description="Helical" evidence="1">
    <location>
        <begin position="6"/>
        <end position="29"/>
    </location>
</feature>
<evidence type="ECO:0000256" key="1">
    <source>
        <dbReference type="SAM" id="Phobius"/>
    </source>
</evidence>
<sequence length="65" mass="6471">MNLSLGVRALIVVICVLISAIVGILAGLLKHTPATPKAPAILYGGGVFGGSLTLCLLVMSALGVL</sequence>
<keyword evidence="1" id="KW-0812">Transmembrane</keyword>
<name>A0ABV1XKS6_9ACTN</name>
<feature type="transmembrane region" description="Helical" evidence="1">
    <location>
        <begin position="41"/>
        <end position="62"/>
    </location>
</feature>
<dbReference type="EMBL" id="JBEPFB010000002">
    <property type="protein sequence ID" value="MER7372111.1"/>
    <property type="molecule type" value="Genomic_DNA"/>
</dbReference>
<evidence type="ECO:0000313" key="3">
    <source>
        <dbReference type="Proteomes" id="UP001486207"/>
    </source>
</evidence>
<dbReference type="RefSeq" id="WP_190069557.1">
    <property type="nucleotide sequence ID" value="NZ_BNBM01000003.1"/>
</dbReference>
<gene>
    <name evidence="2" type="ORF">ABT384_05535</name>
</gene>
<keyword evidence="1" id="KW-0472">Membrane</keyword>
<evidence type="ECO:0000313" key="2">
    <source>
        <dbReference type="EMBL" id="MER7372111.1"/>
    </source>
</evidence>
<protein>
    <submittedName>
        <fullName evidence="2">Uncharacterized protein</fullName>
    </submittedName>
</protein>
<keyword evidence="3" id="KW-1185">Reference proteome</keyword>
<organism evidence="2 3">
    <name type="scientific">Streptomyces lanatus</name>
    <dbReference type="NCBI Taxonomy" id="66900"/>
    <lineage>
        <taxon>Bacteria</taxon>
        <taxon>Bacillati</taxon>
        <taxon>Actinomycetota</taxon>
        <taxon>Actinomycetes</taxon>
        <taxon>Kitasatosporales</taxon>
        <taxon>Streptomycetaceae</taxon>
        <taxon>Streptomyces</taxon>
    </lineage>
</organism>